<protein>
    <submittedName>
        <fullName evidence="1">Uncharacterized protein</fullName>
    </submittedName>
</protein>
<dbReference type="OrthoDB" id="6313827at2"/>
<organism evidence="1 2">
    <name type="scientific">Chitinophaga solisilvae</name>
    <dbReference type="NCBI Taxonomy" id="1233460"/>
    <lineage>
        <taxon>Bacteria</taxon>
        <taxon>Pseudomonadati</taxon>
        <taxon>Bacteroidota</taxon>
        <taxon>Chitinophagia</taxon>
        <taxon>Chitinophagales</taxon>
        <taxon>Chitinophagaceae</taxon>
        <taxon>Chitinophaga</taxon>
    </lineage>
</organism>
<proteinExistence type="predicted"/>
<reference evidence="1" key="1">
    <citation type="submission" date="2020-05" db="EMBL/GenBank/DDBJ databases">
        <title>Chitinophaga laudate sp. nov., isolated from a tropical peat swamp.</title>
        <authorList>
            <person name="Goh C.B.S."/>
            <person name="Lee M.S."/>
            <person name="Parimannan S."/>
            <person name="Pasbakhsh P."/>
            <person name="Yule C.M."/>
            <person name="Rajandas H."/>
            <person name="Loke S."/>
            <person name="Croft L."/>
            <person name="Tan J.B.L."/>
        </authorList>
    </citation>
    <scope>NUCLEOTIDE SEQUENCE</scope>
    <source>
        <strain evidence="1">Mgbs1</strain>
    </source>
</reference>
<keyword evidence="2" id="KW-1185">Reference proteome</keyword>
<comment type="caution">
    <text evidence="1">The sequence shown here is derived from an EMBL/GenBank/DDBJ whole genome shotgun (WGS) entry which is preliminary data.</text>
</comment>
<dbReference type="SUPFAM" id="SSF158745">
    <property type="entry name" value="LanC-like"/>
    <property type="match status" value="1"/>
</dbReference>
<dbReference type="PRINTS" id="PR01955">
    <property type="entry name" value="LANCFRANKIA"/>
</dbReference>
<sequence length="394" mass="44576">MITLDENIETIVWTAHETIISSPVSDDSLLNGKTGMVLYYHSMFLAYQRKEFADRAYQLLEEILSGLSSGSTTLSGASLSHGVCGLTYAVTLLKKQGFLDTDLRQELGELDAYLYQVALQEVEKDYLDYLHGAFGIIWYFTERLPDPVILQYLEDIIHQLYARRIVTDQGIWFRNSVINPAEKEEINFSLSHGQCAFLCILCDLLEKGIAENKVRFLLMEGIRFIKGQLLQIDLQHNQYSFFPLTMPRDGKQPAIANRLAWSYGDLNEALLFYKAGHLLHDPNMIKFADLIGSTSIMRQSTDTTLCTDSHFGYGTAGLAQFYHTLYRHTGWDKYNTAREYWGTATARLLAEDMDAGRFAGRENSLLEGLAGPVLVLSSLISSEELPWTGIFLLQ</sequence>
<dbReference type="GO" id="GO:0031179">
    <property type="term" value="P:peptide modification"/>
    <property type="evidence" value="ECO:0007669"/>
    <property type="project" value="InterPro"/>
</dbReference>
<dbReference type="Pfam" id="PF05147">
    <property type="entry name" value="LANC_like"/>
    <property type="match status" value="1"/>
</dbReference>
<dbReference type="AlphaFoldDB" id="A0A3S1JHB5"/>
<evidence type="ECO:0000313" key="1">
    <source>
        <dbReference type="EMBL" id="NSL88097.1"/>
    </source>
</evidence>
<dbReference type="SMART" id="SM01260">
    <property type="entry name" value="LANC_like"/>
    <property type="match status" value="1"/>
</dbReference>
<evidence type="ECO:0000313" key="2">
    <source>
        <dbReference type="Proteomes" id="UP000281028"/>
    </source>
</evidence>
<dbReference type="Proteomes" id="UP000281028">
    <property type="component" value="Unassembled WGS sequence"/>
</dbReference>
<name>A0A3S1JHB5_9BACT</name>
<dbReference type="InterPro" id="IPR007822">
    <property type="entry name" value="LANC-like"/>
</dbReference>
<dbReference type="PRINTS" id="PR01950">
    <property type="entry name" value="LANCSUPER"/>
</dbReference>
<gene>
    <name evidence="1" type="ORF">ECE50_014715</name>
</gene>
<dbReference type="Gene3D" id="1.50.10.20">
    <property type="match status" value="1"/>
</dbReference>
<accession>A0A3S1JHB5</accession>
<dbReference type="EMBL" id="RIAR02000001">
    <property type="protein sequence ID" value="NSL88097.1"/>
    <property type="molecule type" value="Genomic_DNA"/>
</dbReference>